<evidence type="ECO:0000313" key="3">
    <source>
        <dbReference type="EMBL" id="KGG50677.1"/>
    </source>
</evidence>
<feature type="compositionally biased region" description="Basic and acidic residues" evidence="1">
    <location>
        <begin position="106"/>
        <end position="115"/>
    </location>
</feature>
<reference evidence="3 4" key="1">
    <citation type="submission" date="2014-04" db="EMBL/GenBank/DDBJ databases">
        <title>A new species of microsporidia sheds light on the evolution of extreme parasitism.</title>
        <authorList>
            <person name="Haag K.L."/>
            <person name="James T.Y."/>
            <person name="Larsson R."/>
            <person name="Schaer T.M."/>
            <person name="Refardt D."/>
            <person name="Pombert J.-F."/>
            <person name="Ebert D."/>
        </authorList>
    </citation>
    <scope>NUCLEOTIDE SEQUENCE [LARGE SCALE GENOMIC DNA]</scope>
    <source>
        <strain evidence="3 4">UGP3</strain>
        <tissue evidence="3">Spores</tissue>
    </source>
</reference>
<sequence length="217" mass="24171">MVGAQASVPSIEKTKGHLDVESVFNEDQIFSKYTNIQKTSPLLASKYSNSSTSLMDPPMLTGAHQYLYEEHFNKIFICKPKEPSISCGFRPTFSVTPSPESPPNSPKHDSFRKEDPLVTPSAEASVFSLDQTCPHSGLFETISNPSQISKCPSLTLRTRSMDYPSVIARRKSTINAACEELRELLELPKTTSKIDTLQHVIQLIAAHKKRKTRSDTE</sequence>
<organism evidence="3 4">
    <name type="scientific">Mitosporidium daphniae</name>
    <dbReference type="NCBI Taxonomy" id="1485682"/>
    <lineage>
        <taxon>Eukaryota</taxon>
        <taxon>Fungi</taxon>
        <taxon>Fungi incertae sedis</taxon>
        <taxon>Microsporidia</taxon>
        <taxon>Mitosporidium</taxon>
    </lineage>
</organism>
<comment type="caution">
    <text evidence="3">The sequence shown here is derived from an EMBL/GenBank/DDBJ whole genome shotgun (WGS) entry which is preliminary data.</text>
</comment>
<dbReference type="Proteomes" id="UP000029725">
    <property type="component" value="Unassembled WGS sequence"/>
</dbReference>
<dbReference type="AlphaFoldDB" id="A0A098VNM0"/>
<name>A0A098VNM0_9MICR</name>
<proteinExistence type="predicted"/>
<dbReference type="RefSeq" id="XP_013237104.1">
    <property type="nucleotide sequence ID" value="XM_013381650.1"/>
</dbReference>
<accession>A0A098VNM0</accession>
<dbReference type="Pfam" id="PF00010">
    <property type="entry name" value="HLH"/>
    <property type="match status" value="1"/>
</dbReference>
<dbReference type="GO" id="GO:0046983">
    <property type="term" value="F:protein dimerization activity"/>
    <property type="evidence" value="ECO:0007669"/>
    <property type="project" value="InterPro"/>
</dbReference>
<dbReference type="VEuPathDB" id="MicrosporidiaDB:DI09_5p240"/>
<gene>
    <name evidence="3" type="ORF">DI09_5p240</name>
</gene>
<evidence type="ECO:0000313" key="4">
    <source>
        <dbReference type="Proteomes" id="UP000029725"/>
    </source>
</evidence>
<protein>
    <recommendedName>
        <fullName evidence="2">BHLH domain-containing protein</fullName>
    </recommendedName>
</protein>
<evidence type="ECO:0000259" key="2">
    <source>
        <dbReference type="PROSITE" id="PS50888"/>
    </source>
</evidence>
<dbReference type="GeneID" id="25260420"/>
<dbReference type="PROSITE" id="PS50888">
    <property type="entry name" value="BHLH"/>
    <property type="match status" value="1"/>
</dbReference>
<evidence type="ECO:0000256" key="1">
    <source>
        <dbReference type="SAM" id="MobiDB-lite"/>
    </source>
</evidence>
<dbReference type="EMBL" id="JMKJ01000555">
    <property type="protein sequence ID" value="KGG50677.1"/>
    <property type="molecule type" value="Genomic_DNA"/>
</dbReference>
<feature type="domain" description="BHLH" evidence="2">
    <location>
        <begin position="158"/>
        <end position="207"/>
    </location>
</feature>
<feature type="region of interest" description="Disordered" evidence="1">
    <location>
        <begin position="94"/>
        <end position="115"/>
    </location>
</feature>
<dbReference type="InterPro" id="IPR011598">
    <property type="entry name" value="bHLH_dom"/>
</dbReference>
<keyword evidence="4" id="KW-1185">Reference proteome</keyword>
<dbReference type="HOGENOM" id="CLU_1272577_0_0_1"/>